<proteinExistence type="predicted"/>
<evidence type="ECO:0000313" key="2">
    <source>
        <dbReference type="EMBL" id="KXB53561.1"/>
    </source>
</evidence>
<dbReference type="EMBL" id="LSDA01000140">
    <property type="protein sequence ID" value="KXB53561.1"/>
    <property type="molecule type" value="Genomic_DNA"/>
</dbReference>
<keyword evidence="2" id="KW-0378">Hydrolase</keyword>
<feature type="domain" description="Cyclodeaminase/cyclohydrolase" evidence="1">
    <location>
        <begin position="11"/>
        <end position="190"/>
    </location>
</feature>
<dbReference type="PATRIC" id="fig|467210.3.peg.2608"/>
<dbReference type="InterPro" id="IPR007044">
    <property type="entry name" value="Cyclodeamin/CycHdrlase"/>
</dbReference>
<dbReference type="Proteomes" id="UP000070394">
    <property type="component" value="Unassembled WGS sequence"/>
</dbReference>
<organism evidence="2 3">
    <name type="scientific">Lachnoanaerobaculum saburreum</name>
    <dbReference type="NCBI Taxonomy" id="467210"/>
    <lineage>
        <taxon>Bacteria</taxon>
        <taxon>Bacillati</taxon>
        <taxon>Bacillota</taxon>
        <taxon>Clostridia</taxon>
        <taxon>Lachnospirales</taxon>
        <taxon>Lachnospiraceae</taxon>
        <taxon>Lachnoanaerobaculum</taxon>
    </lineage>
</organism>
<gene>
    <name evidence="2" type="ORF">HMPREF1866_02633</name>
</gene>
<dbReference type="Pfam" id="PF04961">
    <property type="entry name" value="FTCD_C"/>
    <property type="match status" value="1"/>
</dbReference>
<dbReference type="SUPFAM" id="SSF101262">
    <property type="entry name" value="Methenyltetrahydrofolate cyclohydrolase-like"/>
    <property type="match status" value="1"/>
</dbReference>
<dbReference type="STRING" id="467210.HMPREF1866_02633"/>
<sequence length="212" mass="22945">MGIMNTGSYKIDDYLKELASKSPVPGGGGASAVAGALSAALSSMVCNLTVGKKSYIAVEDDVKKILEGMNSHMESFIKLSDKDAEVFYPLSQAYGFKPKDEIERAEHEKNMEKLLYDAAMAPLEVMKEAGEMLSDIEFLAKNGSKLAVSDAGVAVSLLRSAVSGAMMNVVINLKYMKDRKLAGELLDEASELLESTMEKSDIIYRTVLEVLL</sequence>
<evidence type="ECO:0000259" key="1">
    <source>
        <dbReference type="Pfam" id="PF04961"/>
    </source>
</evidence>
<dbReference type="GO" id="GO:0016787">
    <property type="term" value="F:hydrolase activity"/>
    <property type="evidence" value="ECO:0007669"/>
    <property type="project" value="UniProtKB-KW"/>
</dbReference>
<name>A0A133ZDP8_9FIRM</name>
<dbReference type="AlphaFoldDB" id="A0A133ZDP8"/>
<dbReference type="InterPro" id="IPR036178">
    <property type="entry name" value="Formintransfe-cycloase-like_sf"/>
</dbReference>
<accession>A0A133ZDP8</accession>
<evidence type="ECO:0000313" key="3">
    <source>
        <dbReference type="Proteomes" id="UP000070394"/>
    </source>
</evidence>
<dbReference type="Gene3D" id="1.20.120.680">
    <property type="entry name" value="Formiminotetrahydrofolate cyclodeaminase monomer, up-and-down helical bundle"/>
    <property type="match status" value="1"/>
</dbReference>
<protein>
    <submittedName>
        <fullName evidence="2">Putative methenyltetrahydrofolate cyclohydrolase</fullName>
    </submittedName>
</protein>
<dbReference type="OrthoDB" id="7959174at2"/>
<comment type="caution">
    <text evidence="2">The sequence shown here is derived from an EMBL/GenBank/DDBJ whole genome shotgun (WGS) entry which is preliminary data.</text>
</comment>
<keyword evidence="3" id="KW-1185">Reference proteome</keyword>
<reference evidence="3" key="1">
    <citation type="submission" date="2016-01" db="EMBL/GenBank/DDBJ databases">
        <authorList>
            <person name="Mitreva M."/>
            <person name="Pepin K.H."/>
            <person name="Mihindukulasuriya K.A."/>
            <person name="Fulton R."/>
            <person name="Fronick C."/>
            <person name="O'Laughlin M."/>
            <person name="Miner T."/>
            <person name="Herter B."/>
            <person name="Rosa B.A."/>
            <person name="Cordes M."/>
            <person name="Tomlinson C."/>
            <person name="Wollam A."/>
            <person name="Palsikar V.B."/>
            <person name="Mardis E.R."/>
            <person name="Wilson R.K."/>
        </authorList>
    </citation>
    <scope>NUCLEOTIDE SEQUENCE [LARGE SCALE GENOMIC DNA]</scope>
    <source>
        <strain evidence="3">DNF00896</strain>
    </source>
</reference>